<proteinExistence type="predicted"/>
<sequence>MNSNRPTKRRLAPRRQIITLAPDEISIIGARQPPLFMFAFLRSLFRKRRVVRGFPPIPKWKPSIPIDLNSVADRAGYYTDHENVVVIFKHGTCVVLHANVRNPEVEAMSVLERVYNFHPDFNPQLMDDGNWLVSFSQPHCVSLVTKAEFENHRSYIQDNHLQGLVQGEVLLNAEQQPNSFDEPGMIGLFGRARMFMDAQDPVVARILMPKEEV</sequence>
<comment type="caution">
    <text evidence="1">The sequence shown here is derived from an EMBL/GenBank/DDBJ whole genome shotgun (WGS) entry which is preliminary data.</text>
</comment>
<reference evidence="1 2" key="1">
    <citation type="submission" date="2018-06" db="EMBL/GenBank/DDBJ databases">
        <title>Genomic Encyclopedia of Type Strains, Phase IV (KMG-IV): sequencing the most valuable type-strain genomes for metagenomic binning, comparative biology and taxonomic classification.</title>
        <authorList>
            <person name="Goeker M."/>
        </authorList>
    </citation>
    <scope>NUCLEOTIDE SEQUENCE [LARGE SCALE GENOMIC DNA]</scope>
    <source>
        <strain evidence="1 2">DSM 25532</strain>
    </source>
</reference>
<dbReference type="AlphaFoldDB" id="A0A366HM15"/>
<protein>
    <submittedName>
        <fullName evidence="1">Uncharacterized protein</fullName>
    </submittedName>
</protein>
<name>A0A366HM15_9BACT</name>
<dbReference type="Proteomes" id="UP000253426">
    <property type="component" value="Unassembled WGS sequence"/>
</dbReference>
<keyword evidence="2" id="KW-1185">Reference proteome</keyword>
<accession>A0A366HM15</accession>
<dbReference type="EMBL" id="QNRR01000004">
    <property type="protein sequence ID" value="RBP44189.1"/>
    <property type="molecule type" value="Genomic_DNA"/>
</dbReference>
<evidence type="ECO:0000313" key="2">
    <source>
        <dbReference type="Proteomes" id="UP000253426"/>
    </source>
</evidence>
<evidence type="ECO:0000313" key="1">
    <source>
        <dbReference type="EMBL" id="RBP44189.1"/>
    </source>
</evidence>
<gene>
    <name evidence="1" type="ORF">DES53_1048</name>
</gene>
<organism evidence="1 2">
    <name type="scientific">Roseimicrobium gellanilyticum</name>
    <dbReference type="NCBI Taxonomy" id="748857"/>
    <lineage>
        <taxon>Bacteria</taxon>
        <taxon>Pseudomonadati</taxon>
        <taxon>Verrucomicrobiota</taxon>
        <taxon>Verrucomicrobiia</taxon>
        <taxon>Verrucomicrobiales</taxon>
        <taxon>Verrucomicrobiaceae</taxon>
        <taxon>Roseimicrobium</taxon>
    </lineage>
</organism>